<dbReference type="InterPro" id="IPR011009">
    <property type="entry name" value="Kinase-like_dom_sf"/>
</dbReference>
<dbReference type="KEGG" id="cta:CTA_0730"/>
<dbReference type="SUPFAM" id="SSF56112">
    <property type="entry name" value="Protein kinase-like (PK-like)"/>
    <property type="match status" value="1"/>
</dbReference>
<dbReference type="GO" id="GO:0004674">
    <property type="term" value="F:protein serine/threonine kinase activity"/>
    <property type="evidence" value="ECO:0007669"/>
    <property type="project" value="TreeGrafter"/>
</dbReference>
<sequence length="490" mass="55926">MLRSGVSFSSSKTNYLLTRELSRKVGLTVYQGVDEHSSRPVVIKTLVSPGIHDRRFLRAFEEEARIMQLVTHPAFVRLEDRGECEQGRYLVSEYILGSSLRDSILSSQISLDKAISIVLQVAQAITTLHRHGVLHLDIKPENIVLSQSGEIKLIDYGLSAWQFNHWGSPAYMSPEQSRQEPPSPASDVYSLALLAYELIMGQLALGKVYVSLLPSKISKILIQALQPSPAARFSSMQEFAEALQDYLLHDVHEDYRKKDHVVAQIEQWHNQRAWLSPEKLSAPEEICVHIYSQKEPCYLHNIYYDMLTSGNVAEFWFCYAPGNCSFALSMMKQFLNQREEKAKDIQTVIKSMDTLCKTMHIPICEEGISCCCFIFFLEELMCFSCGKTDFSLKKQTGGGQRFQAESQGIGEETPLEIHEQSFLWEPGDELIVHTPKARDLVYLYCPSFLKLQDRGQIDIFCQTDNLQKGIRQKYDRSLYPSTLISLKRVR</sequence>
<keyword evidence="4" id="KW-0067">ATP-binding</keyword>
<dbReference type="RefSeq" id="WP_010725297.1">
    <property type="nucleotide sequence ID" value="NC_007429.1"/>
</dbReference>
<keyword evidence="3 6" id="KW-0418">Kinase</keyword>
<keyword evidence="1 6" id="KW-0808">Transferase</keyword>
<dbReference type="GO" id="GO:0005524">
    <property type="term" value="F:ATP binding"/>
    <property type="evidence" value="ECO:0007669"/>
    <property type="project" value="UniProtKB-KW"/>
</dbReference>
<dbReference type="Gene3D" id="3.30.200.20">
    <property type="entry name" value="Phosphorylase Kinase, domain 1"/>
    <property type="match status" value="1"/>
</dbReference>
<dbReference type="Pfam" id="PF00069">
    <property type="entry name" value="Pkinase"/>
    <property type="match status" value="1"/>
</dbReference>
<dbReference type="InterPro" id="IPR000719">
    <property type="entry name" value="Prot_kinase_dom"/>
</dbReference>
<gene>
    <name evidence="6" type="primary">pkn5</name>
    <name evidence="6" type="ordered locus">CTA_0730</name>
</gene>
<evidence type="ECO:0000313" key="6">
    <source>
        <dbReference type="EMBL" id="AAX50951.1"/>
    </source>
</evidence>
<reference evidence="6 7" key="1">
    <citation type="journal article" date="2005" name="Infect. Immun.">
        <title>Comparative genomic analysis of Chlamydia trachomatis oculotropic and genitotropic strains.</title>
        <authorList>
            <person name="Carlson J.H."/>
            <person name="Porcella S.F."/>
            <person name="McClarty G."/>
            <person name="Caldwell H.D."/>
        </authorList>
    </citation>
    <scope>NUCLEOTIDE SEQUENCE [LARGE SCALE GENOMIC DNA]</scope>
    <source>
        <strain evidence="7">ATCC VR-571B / DSM 19440 / HAR-13</strain>
    </source>
</reference>
<evidence type="ECO:0000256" key="2">
    <source>
        <dbReference type="ARBA" id="ARBA00022741"/>
    </source>
</evidence>
<dbReference type="AlphaFoldDB" id="A0A0H2X2W2"/>
<feature type="domain" description="Protein kinase" evidence="5">
    <location>
        <begin position="15"/>
        <end position="247"/>
    </location>
</feature>
<evidence type="ECO:0000256" key="3">
    <source>
        <dbReference type="ARBA" id="ARBA00022777"/>
    </source>
</evidence>
<protein>
    <submittedName>
        <fullName evidence="6">Serine/threonine-protein kinase PAR-1</fullName>
        <ecNumber evidence="6">2.7.1.-</ecNumber>
    </submittedName>
</protein>
<dbReference type="EMBL" id="CP000051">
    <property type="protein sequence ID" value="AAX50951.1"/>
    <property type="molecule type" value="Genomic_DNA"/>
</dbReference>
<dbReference type="CDD" id="cd14014">
    <property type="entry name" value="STKc_PknB_like"/>
    <property type="match status" value="1"/>
</dbReference>
<evidence type="ECO:0000259" key="5">
    <source>
        <dbReference type="PROSITE" id="PS50011"/>
    </source>
</evidence>
<dbReference type="InterPro" id="IPR008271">
    <property type="entry name" value="Ser/Thr_kinase_AS"/>
</dbReference>
<evidence type="ECO:0000313" key="7">
    <source>
        <dbReference type="Proteomes" id="UP000002532"/>
    </source>
</evidence>
<accession>A0A0H2X2W2</accession>
<dbReference type="PANTHER" id="PTHR43289:SF6">
    <property type="entry name" value="SERINE_THREONINE-PROTEIN KINASE NEKL-3"/>
    <property type="match status" value="1"/>
</dbReference>
<name>A0A0H2X2W2_CHLTA</name>
<dbReference type="PANTHER" id="PTHR43289">
    <property type="entry name" value="MITOGEN-ACTIVATED PROTEIN KINASE KINASE KINASE 20-RELATED"/>
    <property type="match status" value="1"/>
</dbReference>
<dbReference type="PROSITE" id="PS00108">
    <property type="entry name" value="PROTEIN_KINASE_ST"/>
    <property type="match status" value="1"/>
</dbReference>
<organism evidence="6 7">
    <name type="scientific">Chlamydia trachomatis serovar A (strain ATCC VR-571B / DSM 19440 / HAR-13)</name>
    <dbReference type="NCBI Taxonomy" id="315277"/>
    <lineage>
        <taxon>Bacteria</taxon>
        <taxon>Pseudomonadati</taxon>
        <taxon>Chlamydiota</taxon>
        <taxon>Chlamydiia</taxon>
        <taxon>Chlamydiales</taxon>
        <taxon>Chlamydiaceae</taxon>
        <taxon>Chlamydia/Chlamydophila group</taxon>
        <taxon>Chlamydia</taxon>
    </lineage>
</organism>
<dbReference type="Gene3D" id="1.10.510.10">
    <property type="entry name" value="Transferase(Phosphotransferase) domain 1"/>
    <property type="match status" value="1"/>
</dbReference>
<dbReference type="SMART" id="SM00220">
    <property type="entry name" value="S_TKc"/>
    <property type="match status" value="1"/>
</dbReference>
<proteinExistence type="predicted"/>
<dbReference type="Proteomes" id="UP000002532">
    <property type="component" value="Chromosome"/>
</dbReference>
<evidence type="ECO:0000256" key="4">
    <source>
        <dbReference type="ARBA" id="ARBA00022840"/>
    </source>
</evidence>
<dbReference type="EC" id="2.7.1.-" evidence="6"/>
<dbReference type="HOGENOM" id="CLU_042256_0_0_0"/>
<keyword evidence="2" id="KW-0547">Nucleotide-binding</keyword>
<evidence type="ECO:0000256" key="1">
    <source>
        <dbReference type="ARBA" id="ARBA00022679"/>
    </source>
</evidence>
<keyword evidence="7" id="KW-1185">Reference proteome</keyword>
<dbReference type="PROSITE" id="PS50011">
    <property type="entry name" value="PROTEIN_KINASE_DOM"/>
    <property type="match status" value="1"/>
</dbReference>